<feature type="domain" description="ABC transporter" evidence="9">
    <location>
        <begin position="750"/>
        <end position="1066"/>
    </location>
</feature>
<keyword evidence="4" id="KW-0067">ATP-binding</keyword>
<feature type="transmembrane region" description="Helical" evidence="8">
    <location>
        <begin position="582"/>
        <end position="607"/>
    </location>
</feature>
<feature type="transmembrane region" description="Helical" evidence="8">
    <location>
        <begin position="464"/>
        <end position="483"/>
    </location>
</feature>
<sequence length="1076" mass="118776">MSVKFPYHRGVRIPRMLFTVHAIGIGCACLLCPALLASIPGYDFDVRTIFEEELSRFSVYSVVDVWFCTTFVSFGVFSVFATCSVMRLPTVALSVIALVFSSTRTGLISAQVFAKGGPERPVYEFTVRLVVVVVCLLTNLSGLFASHRGRYKNEDPDEELVPYVRDPSLLTGKFAPLEEETGENLGEEAGSEDAKGCDSGKELRGFAFDAAVSESVSEDSAELSMSTDFLTSGGKVLKEKPPRKERRMERLPQGSISQNEEGKPERDTTEQSDSEDDVQASPSDMPRSHSRVALSGCFENTERDPPHHNKQQQGQEQKKKTEGEKRNGKSTSSVQTLKRLMTLALPDGDLLIAMFVFLFLSMGTKLLLPRFAAGALAAALEVAATEGEAQEAKRQFEDNAIFLALFAVLCAFFSGLRVWASAKLEVRLIARLQRTLFACLLRKDIAFFDKQGTGRLTSRLTSDATLLGAIVTTNFNASVQYFVQLFGATVILFFVGWPLALVYTALSGIFFLATKVFGDFTRTLQRKIQHSKGEANAVAEQALSMIRLVRSFASEGWEKRRYDFRNRQQVDLELRIKMCYSWYVPIVTVVQNGFILLVLSFGFWLLMEGYMDGADLASFLLYSQNIGESMNALAQQVISLMQGLGAGDSIFELIDQPPSMPIEGPHDHPERHCCQDREKEEKSALGKDNKKHLLQDDTLSFAGLIPRGEAGRKSLRSPLLSSAPDPLAHQAEAAFSLSSRYSPPPRGATLELRDVWFAYPGNTSARRWVLKGVSLKVNPSERVALVGLSGSGKSSIVSLLLRLYDPQFGSVMLDGVDVKHLDPRRLRARMGLVSQESLLFDVSIRENIAYTFEGGAPGAEETIKNGVLTQQHDSEERENGSVRLPSSGQPHDVAPCHERGLLEAAERAACMEFIRDLPEGFETRVGERGVALSGGQKQRVALARALFRRPDVLLLDEATSALDAKSEAQVQQALDALFAEGGSKESRSNGGISSSVSETETRKISEKGEKRTVDGNAMSMVIVAHRLSTIKDADRIFVLHKGQVAESGDHSELLNRRGRYWQLVQRQLQKDFHPEP</sequence>
<dbReference type="InterPro" id="IPR027417">
    <property type="entry name" value="P-loop_NTPase"/>
</dbReference>
<keyword evidence="2 8" id="KW-0812">Transmembrane</keyword>
<evidence type="ECO:0000259" key="9">
    <source>
        <dbReference type="PROSITE" id="PS50893"/>
    </source>
</evidence>
<dbReference type="GO" id="GO:0015421">
    <property type="term" value="F:ABC-type oligopeptide transporter activity"/>
    <property type="evidence" value="ECO:0007669"/>
    <property type="project" value="TreeGrafter"/>
</dbReference>
<name>A0A0G4I7N9_9ALVE</name>
<feature type="transmembrane region" description="Helical" evidence="8">
    <location>
        <begin position="400"/>
        <end position="420"/>
    </location>
</feature>
<dbReference type="AlphaFoldDB" id="A0A0G4I7N9"/>
<feature type="region of interest" description="Disordered" evidence="7">
    <location>
        <begin position="232"/>
        <end position="333"/>
    </location>
</feature>
<dbReference type="SUPFAM" id="SSF90123">
    <property type="entry name" value="ABC transporter transmembrane region"/>
    <property type="match status" value="1"/>
</dbReference>
<keyword evidence="3" id="KW-0547">Nucleotide-binding</keyword>
<feature type="transmembrane region" description="Helical" evidence="8">
    <location>
        <begin position="16"/>
        <end position="39"/>
    </location>
</feature>
<feature type="domain" description="ABC transmembrane type-1" evidence="10">
    <location>
        <begin position="352"/>
        <end position="642"/>
    </location>
</feature>
<evidence type="ECO:0008006" key="12">
    <source>
        <dbReference type="Google" id="ProtNLM"/>
    </source>
</evidence>
<evidence type="ECO:0000256" key="4">
    <source>
        <dbReference type="ARBA" id="ARBA00022840"/>
    </source>
</evidence>
<dbReference type="InterPro" id="IPR003439">
    <property type="entry name" value="ABC_transporter-like_ATP-bd"/>
</dbReference>
<keyword evidence="5 8" id="KW-1133">Transmembrane helix</keyword>
<dbReference type="EMBL" id="CDMZ01005515">
    <property type="protein sequence ID" value="CEM53114.1"/>
    <property type="molecule type" value="Genomic_DNA"/>
</dbReference>
<dbReference type="GO" id="GO:0016020">
    <property type="term" value="C:membrane"/>
    <property type="evidence" value="ECO:0007669"/>
    <property type="project" value="UniProtKB-SubCell"/>
</dbReference>
<dbReference type="InterPro" id="IPR039421">
    <property type="entry name" value="Type_1_exporter"/>
</dbReference>
<dbReference type="Gene3D" id="3.40.50.300">
    <property type="entry name" value="P-loop containing nucleotide triphosphate hydrolases"/>
    <property type="match status" value="2"/>
</dbReference>
<feature type="transmembrane region" description="Helical" evidence="8">
    <location>
        <begin position="340"/>
        <end position="360"/>
    </location>
</feature>
<keyword evidence="6 8" id="KW-0472">Membrane</keyword>
<accession>A0A0G4I7N9</accession>
<feature type="transmembrane region" description="Helical" evidence="8">
    <location>
        <begin position="125"/>
        <end position="145"/>
    </location>
</feature>
<evidence type="ECO:0000256" key="2">
    <source>
        <dbReference type="ARBA" id="ARBA00022692"/>
    </source>
</evidence>
<dbReference type="InterPro" id="IPR036640">
    <property type="entry name" value="ABC1_TM_sf"/>
</dbReference>
<dbReference type="SUPFAM" id="SSF52540">
    <property type="entry name" value="P-loop containing nucleoside triphosphate hydrolases"/>
    <property type="match status" value="2"/>
</dbReference>
<dbReference type="PANTHER" id="PTHR43394:SF1">
    <property type="entry name" value="ATP-BINDING CASSETTE SUB-FAMILY B MEMBER 10, MITOCHONDRIAL"/>
    <property type="match status" value="1"/>
</dbReference>
<dbReference type="PhylomeDB" id="A0A0G4I7N9"/>
<reference evidence="11" key="1">
    <citation type="submission" date="2014-11" db="EMBL/GenBank/DDBJ databases">
        <authorList>
            <person name="Otto D Thomas"/>
            <person name="Naeem Raeece"/>
        </authorList>
    </citation>
    <scope>NUCLEOTIDE SEQUENCE</scope>
</reference>
<evidence type="ECO:0000256" key="6">
    <source>
        <dbReference type="ARBA" id="ARBA00023136"/>
    </source>
</evidence>
<feature type="transmembrane region" description="Helical" evidence="8">
    <location>
        <begin position="489"/>
        <end position="513"/>
    </location>
</feature>
<proteinExistence type="predicted"/>
<dbReference type="GO" id="GO:0005524">
    <property type="term" value="F:ATP binding"/>
    <property type="evidence" value="ECO:0007669"/>
    <property type="project" value="UniProtKB-KW"/>
</dbReference>
<dbReference type="PROSITE" id="PS50893">
    <property type="entry name" value="ABC_TRANSPORTER_2"/>
    <property type="match status" value="1"/>
</dbReference>
<feature type="region of interest" description="Disordered" evidence="7">
    <location>
        <begin position="175"/>
        <end position="198"/>
    </location>
</feature>
<dbReference type="PROSITE" id="PS50929">
    <property type="entry name" value="ABC_TM1F"/>
    <property type="match status" value="1"/>
</dbReference>
<evidence type="ECO:0000256" key="7">
    <source>
        <dbReference type="SAM" id="MobiDB-lite"/>
    </source>
</evidence>
<evidence type="ECO:0000313" key="11">
    <source>
        <dbReference type="EMBL" id="CEM53114.1"/>
    </source>
</evidence>
<evidence type="ECO:0000256" key="8">
    <source>
        <dbReference type="SAM" id="Phobius"/>
    </source>
</evidence>
<feature type="compositionally biased region" description="Basic and acidic residues" evidence="7">
    <location>
        <begin position="236"/>
        <end position="250"/>
    </location>
</feature>
<dbReference type="Pfam" id="PF00664">
    <property type="entry name" value="ABC_membrane"/>
    <property type="match status" value="1"/>
</dbReference>
<evidence type="ECO:0000259" key="10">
    <source>
        <dbReference type="PROSITE" id="PS50929"/>
    </source>
</evidence>
<dbReference type="GO" id="GO:0016887">
    <property type="term" value="F:ATP hydrolysis activity"/>
    <property type="evidence" value="ECO:0007669"/>
    <property type="project" value="InterPro"/>
</dbReference>
<dbReference type="PANTHER" id="PTHR43394">
    <property type="entry name" value="ATP-DEPENDENT PERMEASE MDL1, MITOCHONDRIAL"/>
    <property type="match status" value="1"/>
</dbReference>
<feature type="compositionally biased region" description="Acidic residues" evidence="7">
    <location>
        <begin position="177"/>
        <end position="191"/>
    </location>
</feature>
<evidence type="ECO:0000256" key="5">
    <source>
        <dbReference type="ARBA" id="ARBA00022989"/>
    </source>
</evidence>
<feature type="compositionally biased region" description="Basic and acidic residues" evidence="7">
    <location>
        <begin position="316"/>
        <end position="327"/>
    </location>
</feature>
<dbReference type="PROSITE" id="PS00211">
    <property type="entry name" value="ABC_TRANSPORTER_1"/>
    <property type="match status" value="1"/>
</dbReference>
<dbReference type="Gene3D" id="1.20.1560.10">
    <property type="entry name" value="ABC transporter type 1, transmembrane domain"/>
    <property type="match status" value="1"/>
</dbReference>
<feature type="region of interest" description="Disordered" evidence="7">
    <location>
        <begin position="981"/>
        <end position="1011"/>
    </location>
</feature>
<organism evidence="11">
    <name type="scientific">Chromera velia CCMP2878</name>
    <dbReference type="NCBI Taxonomy" id="1169474"/>
    <lineage>
        <taxon>Eukaryota</taxon>
        <taxon>Sar</taxon>
        <taxon>Alveolata</taxon>
        <taxon>Colpodellida</taxon>
        <taxon>Chromeraceae</taxon>
        <taxon>Chromera</taxon>
    </lineage>
</organism>
<dbReference type="VEuPathDB" id="CryptoDB:Cvel_11733"/>
<dbReference type="PROSITE" id="PS51257">
    <property type="entry name" value="PROKAR_LIPOPROTEIN"/>
    <property type="match status" value="1"/>
</dbReference>
<feature type="compositionally biased region" description="Basic and acidic residues" evidence="7">
    <location>
        <begin position="260"/>
        <end position="269"/>
    </location>
</feature>
<feature type="transmembrane region" description="Helical" evidence="8">
    <location>
        <begin position="92"/>
        <end position="113"/>
    </location>
</feature>
<evidence type="ECO:0000256" key="1">
    <source>
        <dbReference type="ARBA" id="ARBA00004141"/>
    </source>
</evidence>
<gene>
    <name evidence="11" type="ORF">Cvel_11733</name>
</gene>
<dbReference type="SMART" id="SM00382">
    <property type="entry name" value="AAA"/>
    <property type="match status" value="1"/>
</dbReference>
<protein>
    <recommendedName>
        <fullName evidence="12">ABC transmembrane type-1 domain-containing protein</fullName>
    </recommendedName>
</protein>
<dbReference type="InterPro" id="IPR011527">
    <property type="entry name" value="ABC1_TM_dom"/>
</dbReference>
<dbReference type="Pfam" id="PF00005">
    <property type="entry name" value="ABC_tran"/>
    <property type="match status" value="1"/>
</dbReference>
<dbReference type="InterPro" id="IPR017871">
    <property type="entry name" value="ABC_transporter-like_CS"/>
</dbReference>
<dbReference type="CDD" id="cd18572">
    <property type="entry name" value="ABC_6TM_TAP"/>
    <property type="match status" value="1"/>
</dbReference>
<feature type="compositionally biased region" description="Low complexity" evidence="7">
    <location>
        <begin position="988"/>
        <end position="997"/>
    </location>
</feature>
<comment type="subcellular location">
    <subcellularLocation>
        <location evidence="1">Membrane</location>
        <topology evidence="1">Multi-pass membrane protein</topology>
    </subcellularLocation>
</comment>
<feature type="region of interest" description="Disordered" evidence="7">
    <location>
        <begin position="871"/>
        <end position="892"/>
    </location>
</feature>
<feature type="compositionally biased region" description="Basic and acidic residues" evidence="7">
    <location>
        <begin position="999"/>
        <end position="1011"/>
    </location>
</feature>
<dbReference type="InterPro" id="IPR003593">
    <property type="entry name" value="AAA+_ATPase"/>
</dbReference>
<feature type="transmembrane region" description="Helical" evidence="8">
    <location>
        <begin position="59"/>
        <end position="80"/>
    </location>
</feature>
<evidence type="ECO:0000256" key="3">
    <source>
        <dbReference type="ARBA" id="ARBA00022741"/>
    </source>
</evidence>